<name>A0ABZ0YMM4_9GAMM</name>
<dbReference type="Proteomes" id="UP001324794">
    <property type="component" value="Chromosome"/>
</dbReference>
<evidence type="ECO:0000313" key="1">
    <source>
        <dbReference type="EMBL" id="WQH12485.1"/>
    </source>
</evidence>
<reference evidence="1 2" key="1">
    <citation type="submission" date="2023-11" db="EMBL/GenBank/DDBJ databases">
        <title>MicrobeMod: A computational toolkit for identifying prokaryotic methylation and restriction-modification with nanopore sequencing.</title>
        <authorList>
            <person name="Crits-Christoph A."/>
            <person name="Kang S.C."/>
            <person name="Lee H."/>
            <person name="Ostrov N."/>
        </authorList>
    </citation>
    <scope>NUCLEOTIDE SEQUENCE [LARGE SCALE GENOMIC DNA]</scope>
    <source>
        <strain evidence="1 2">ATCC BAA-805</strain>
    </source>
</reference>
<organism evidence="1 2">
    <name type="scientific">Vreelandella neptunia</name>
    <dbReference type="NCBI Taxonomy" id="115551"/>
    <lineage>
        <taxon>Bacteria</taxon>
        <taxon>Pseudomonadati</taxon>
        <taxon>Pseudomonadota</taxon>
        <taxon>Gammaproteobacteria</taxon>
        <taxon>Oceanospirillales</taxon>
        <taxon>Halomonadaceae</taxon>
        <taxon>Vreelandella</taxon>
    </lineage>
</organism>
<protein>
    <submittedName>
        <fullName evidence="1">Uncharacterized protein</fullName>
    </submittedName>
</protein>
<gene>
    <name evidence="1" type="ORF">SR894_20440</name>
</gene>
<sequence>MDNHYPQLMDFAEQVAELYTETGDRTLSVTARRENGVIWMTASMTGGDPTVVIDEDAVSSLEHTRLMFETYAAIAISMADLVALAHAARERPKTIKVVAGGHSWD</sequence>
<proteinExistence type="predicted"/>
<dbReference type="RefSeq" id="WP_223288727.1">
    <property type="nucleotide sequence ID" value="NZ_CP140255.1"/>
</dbReference>
<evidence type="ECO:0000313" key="2">
    <source>
        <dbReference type="Proteomes" id="UP001324794"/>
    </source>
</evidence>
<keyword evidence="2" id="KW-1185">Reference proteome</keyword>
<dbReference type="EMBL" id="CP140255">
    <property type="protein sequence ID" value="WQH12485.1"/>
    <property type="molecule type" value="Genomic_DNA"/>
</dbReference>
<accession>A0ABZ0YMM4</accession>